<dbReference type="PANTHER" id="PTHR30121:SF6">
    <property type="entry name" value="SLR6007 PROTEIN"/>
    <property type="match status" value="1"/>
</dbReference>
<dbReference type="Gene3D" id="3.40.50.300">
    <property type="entry name" value="P-loop containing nucleotide triphosphate hydrolases"/>
    <property type="match status" value="1"/>
</dbReference>
<comment type="caution">
    <text evidence="3">The sequence shown here is derived from an EMBL/GenBank/DDBJ whole genome shotgun (WGS) entry which is preliminary data.</text>
</comment>
<reference evidence="3 4" key="1">
    <citation type="submission" date="2019-07" db="EMBL/GenBank/DDBJ databases">
        <authorList>
            <person name="Kim J."/>
        </authorList>
    </citation>
    <scope>NUCLEOTIDE SEQUENCE [LARGE SCALE GENOMIC DNA]</scope>
    <source>
        <strain evidence="3 4">N4</strain>
    </source>
</reference>
<dbReference type="InterPro" id="IPR027417">
    <property type="entry name" value="P-loop_NTPase"/>
</dbReference>
<proteinExistence type="predicted"/>
<evidence type="ECO:0000313" key="4">
    <source>
        <dbReference type="Proteomes" id="UP000318102"/>
    </source>
</evidence>
<dbReference type="PANTHER" id="PTHR30121">
    <property type="entry name" value="UNCHARACTERIZED PROTEIN YJGR-RELATED"/>
    <property type="match status" value="1"/>
</dbReference>
<evidence type="ECO:0000256" key="1">
    <source>
        <dbReference type="SAM" id="Coils"/>
    </source>
</evidence>
<organism evidence="3 4">
    <name type="scientific">Paenibacillus agilis</name>
    <dbReference type="NCBI Taxonomy" id="3020863"/>
    <lineage>
        <taxon>Bacteria</taxon>
        <taxon>Bacillati</taxon>
        <taxon>Bacillota</taxon>
        <taxon>Bacilli</taxon>
        <taxon>Bacillales</taxon>
        <taxon>Paenibacillaceae</taxon>
        <taxon>Paenibacillus</taxon>
    </lineage>
</organism>
<keyword evidence="1" id="KW-0175">Coiled coil</keyword>
<name>A0A559IDW9_9BACL</name>
<dbReference type="InterPro" id="IPR051162">
    <property type="entry name" value="T4SS_component"/>
</dbReference>
<gene>
    <name evidence="3" type="ORF">FPZ44_25060</name>
</gene>
<feature type="domain" description="TraG P-loop" evidence="2">
    <location>
        <begin position="214"/>
        <end position="563"/>
    </location>
</feature>
<dbReference type="CDD" id="cd01127">
    <property type="entry name" value="TrwB_TraG_TraD_VirD4"/>
    <property type="match status" value="2"/>
</dbReference>
<dbReference type="Proteomes" id="UP000318102">
    <property type="component" value="Unassembled WGS sequence"/>
</dbReference>
<dbReference type="Pfam" id="PF19044">
    <property type="entry name" value="P-loop_TraG"/>
    <property type="match status" value="1"/>
</dbReference>
<evidence type="ECO:0000259" key="2">
    <source>
        <dbReference type="Pfam" id="PF19044"/>
    </source>
</evidence>
<accession>A0A559IDW9</accession>
<keyword evidence="4" id="KW-1185">Reference proteome</keyword>
<dbReference type="AlphaFoldDB" id="A0A559IDW9"/>
<dbReference type="InterPro" id="IPR043964">
    <property type="entry name" value="P-loop_TraG"/>
</dbReference>
<protein>
    <submittedName>
        <fullName evidence="3">Conjugal transfer protein TraC</fullName>
    </submittedName>
</protein>
<dbReference type="EMBL" id="VNJK01000007">
    <property type="protein sequence ID" value="TVX85653.1"/>
    <property type="molecule type" value="Genomic_DNA"/>
</dbReference>
<feature type="coiled-coil region" evidence="1">
    <location>
        <begin position="87"/>
        <end position="145"/>
    </location>
</feature>
<dbReference type="Gene3D" id="1.10.8.730">
    <property type="match status" value="1"/>
</dbReference>
<evidence type="ECO:0000313" key="3">
    <source>
        <dbReference type="EMBL" id="TVX85653.1"/>
    </source>
</evidence>
<dbReference type="OrthoDB" id="9804380at2"/>
<sequence length="595" mass="67150">MDIISPTAIDFQPKVITNGEMYQRVLAIIDFPDRVGPGWLSRIANMPGIVTSIHATPTDPHELLNQIRVSMGELEAKLLQGGNAITLNRVEQQYKGTKHLIKKIDNESQAVFLVTVVMLVTAPDMDSLNERCKRVESALAASNMRGRTPMFKQEPGLRSVGPYRIIAPEIKELAARNMPVETIAAMYPFVYSGINDGDGVLLGSDKDGGILLVDFWVRDGSRTNSNVTLLGRPGVGKSTVYKKILTNENARGTKVIMIDPERECRDLCKNVGGDWINCGGGGKNGLINPLQIRQVPLDDDEEKDEDRLFTKEQINQGPLALHFQILRTFFKLYFGKETTRLDITYLELALEKVYTAKEIFWNTDISKLSNTDYPLMQDLFYWLEDMARKESTKPIWEKLMMLMRPAAVGADSALWNGYTTINPSSDFIVLDTHNLIEADKEIQQAQYFNVLGWSWNKVAEDRMQKVIIGGDEFYLNVDPENPEVLKFARNTSKRIRKYEGGLMVITHNMNDFMDKSVRRYGQSLLDNPVYKIIMGQGENDIKSLTELMHLSEKEIETLQTGNRGEALFIAGNRRLHATFEISPEELLLFGKGGGR</sequence>
<dbReference type="SUPFAM" id="SSF52540">
    <property type="entry name" value="P-loop containing nucleoside triphosphate hydrolases"/>
    <property type="match status" value="1"/>
</dbReference>